<gene>
    <name evidence="12" type="ORF">ACJMK2_034751</name>
</gene>
<evidence type="ECO:0000256" key="2">
    <source>
        <dbReference type="ARBA" id="ARBA00009907"/>
    </source>
</evidence>
<evidence type="ECO:0000256" key="7">
    <source>
        <dbReference type="ARBA" id="ARBA00022989"/>
    </source>
</evidence>
<keyword evidence="9" id="KW-0143">Chaperone</keyword>
<keyword evidence="5" id="KW-0256">Endoplasmic reticulum</keyword>
<evidence type="ECO:0000256" key="9">
    <source>
        <dbReference type="ARBA" id="ARBA00023186"/>
    </source>
</evidence>
<evidence type="ECO:0000256" key="10">
    <source>
        <dbReference type="ARBA" id="ARBA00030424"/>
    </source>
</evidence>
<sequence>VNQSNCQLVNSRQFVNRRKRLFVLCGRHTIHRIEAKKGYNWILFAWFKVYNKMAYLTVEYDTENRLTLTKSPSTYSWALFGGFITLGFTAACYGEDCIFWTMTYIIGGIFIGGSCMDDWEDCEFNKPSGQIILKRCSIWNLLLAPIYGNEDVVIAKAEEVTDVNVLEEYLNFFGITYQIVLQLETGISLPLSKASTFGPARIHEEIAQKIRRFLALDSTTSVDVSSQDDAYMGDTSSTEEEGEDDFEKIESDEVMDE</sequence>
<dbReference type="InterPro" id="IPR027846">
    <property type="entry name" value="Cybc1"/>
</dbReference>
<organism evidence="12 13">
    <name type="scientific">Sinanodonta woodiana</name>
    <name type="common">Chinese pond mussel</name>
    <name type="synonym">Anodonta woodiana</name>
    <dbReference type="NCBI Taxonomy" id="1069815"/>
    <lineage>
        <taxon>Eukaryota</taxon>
        <taxon>Metazoa</taxon>
        <taxon>Spiralia</taxon>
        <taxon>Lophotrochozoa</taxon>
        <taxon>Mollusca</taxon>
        <taxon>Bivalvia</taxon>
        <taxon>Autobranchia</taxon>
        <taxon>Heteroconchia</taxon>
        <taxon>Palaeoheterodonta</taxon>
        <taxon>Unionida</taxon>
        <taxon>Unionoidea</taxon>
        <taxon>Unionidae</taxon>
        <taxon>Unioninae</taxon>
        <taxon>Sinanodonta</taxon>
    </lineage>
</organism>
<dbReference type="GO" id="GO:0045087">
    <property type="term" value="P:innate immune response"/>
    <property type="evidence" value="ECO:0007669"/>
    <property type="project" value="UniProtKB-KW"/>
</dbReference>
<evidence type="ECO:0000256" key="11">
    <source>
        <dbReference type="SAM" id="MobiDB-lite"/>
    </source>
</evidence>
<dbReference type="EMBL" id="JBJQND010000005">
    <property type="protein sequence ID" value="KAL3876981.1"/>
    <property type="molecule type" value="Genomic_DNA"/>
</dbReference>
<name>A0ABD3WSM1_SINWO</name>
<evidence type="ECO:0000256" key="1">
    <source>
        <dbReference type="ARBA" id="ARBA00004389"/>
    </source>
</evidence>
<feature type="compositionally biased region" description="Acidic residues" evidence="11">
    <location>
        <begin position="237"/>
        <end position="257"/>
    </location>
</feature>
<keyword evidence="13" id="KW-1185">Reference proteome</keyword>
<evidence type="ECO:0000313" key="13">
    <source>
        <dbReference type="Proteomes" id="UP001634394"/>
    </source>
</evidence>
<protein>
    <recommendedName>
        <fullName evidence="10">Essential for reactive oxygen species protein</fullName>
    </recommendedName>
</protein>
<dbReference type="PANTHER" id="PTHR31837:SF3">
    <property type="entry name" value="CYTOCHROME B-245 CHAPERONE 1"/>
    <property type="match status" value="1"/>
</dbReference>
<evidence type="ECO:0000256" key="4">
    <source>
        <dbReference type="ARBA" id="ARBA00022692"/>
    </source>
</evidence>
<dbReference type="AlphaFoldDB" id="A0ABD3WSM1"/>
<reference evidence="12 13" key="1">
    <citation type="submission" date="2024-11" db="EMBL/GenBank/DDBJ databases">
        <title>Chromosome-level genome assembly of the freshwater bivalve Anodonta woodiana.</title>
        <authorList>
            <person name="Chen X."/>
        </authorList>
    </citation>
    <scope>NUCLEOTIDE SEQUENCE [LARGE SCALE GENOMIC DNA]</scope>
    <source>
        <strain evidence="12">MN2024</strain>
        <tissue evidence="12">Gills</tissue>
    </source>
</reference>
<comment type="subcellular location">
    <subcellularLocation>
        <location evidence="1">Endoplasmic reticulum membrane</location>
        <topology evidence="1">Single-pass membrane protein</topology>
    </subcellularLocation>
</comment>
<keyword evidence="3" id="KW-0399">Innate immunity</keyword>
<accession>A0ABD3WSM1</accession>
<evidence type="ECO:0000256" key="6">
    <source>
        <dbReference type="ARBA" id="ARBA00022859"/>
    </source>
</evidence>
<feature type="non-terminal residue" evidence="12">
    <location>
        <position position="1"/>
    </location>
</feature>
<keyword evidence="6" id="KW-0391">Immunity</keyword>
<keyword evidence="4" id="KW-0812">Transmembrane</keyword>
<feature type="compositionally biased region" description="Low complexity" evidence="11">
    <location>
        <begin position="223"/>
        <end position="236"/>
    </location>
</feature>
<comment type="similarity">
    <text evidence="2">Belongs to the CYBC1 family.</text>
</comment>
<dbReference type="GO" id="GO:0005789">
    <property type="term" value="C:endoplasmic reticulum membrane"/>
    <property type="evidence" value="ECO:0007669"/>
    <property type="project" value="UniProtKB-SubCell"/>
</dbReference>
<evidence type="ECO:0000313" key="12">
    <source>
        <dbReference type="EMBL" id="KAL3876981.1"/>
    </source>
</evidence>
<evidence type="ECO:0000256" key="3">
    <source>
        <dbReference type="ARBA" id="ARBA00022588"/>
    </source>
</evidence>
<keyword evidence="8" id="KW-0472">Membrane</keyword>
<evidence type="ECO:0000256" key="5">
    <source>
        <dbReference type="ARBA" id="ARBA00022824"/>
    </source>
</evidence>
<dbReference type="PANTHER" id="PTHR31837">
    <property type="entry name" value="CYTOCHROME B-245 CHAPERONE 1"/>
    <property type="match status" value="1"/>
</dbReference>
<dbReference type="Pfam" id="PF15169">
    <property type="entry name" value="Cybc1_Eros"/>
    <property type="match status" value="1"/>
</dbReference>
<dbReference type="Proteomes" id="UP001634394">
    <property type="component" value="Unassembled WGS sequence"/>
</dbReference>
<proteinExistence type="inferred from homology"/>
<comment type="caution">
    <text evidence="12">The sequence shown here is derived from an EMBL/GenBank/DDBJ whole genome shotgun (WGS) entry which is preliminary data.</text>
</comment>
<evidence type="ECO:0000256" key="8">
    <source>
        <dbReference type="ARBA" id="ARBA00023136"/>
    </source>
</evidence>
<feature type="region of interest" description="Disordered" evidence="11">
    <location>
        <begin position="223"/>
        <end position="257"/>
    </location>
</feature>
<keyword evidence="7" id="KW-1133">Transmembrane helix</keyword>